<keyword evidence="1" id="KW-0812">Transmembrane</keyword>
<evidence type="ECO:0000313" key="2">
    <source>
        <dbReference type="EMBL" id="TCO77347.1"/>
    </source>
</evidence>
<evidence type="ECO:0000256" key="1">
    <source>
        <dbReference type="SAM" id="Phobius"/>
    </source>
</evidence>
<dbReference type="EMBL" id="SLWY01000026">
    <property type="protein sequence ID" value="TCO77347.1"/>
    <property type="molecule type" value="Genomic_DNA"/>
</dbReference>
<name>A0A4R2KWV7_9GAMM</name>
<evidence type="ECO:0000313" key="3">
    <source>
        <dbReference type="Proteomes" id="UP000295765"/>
    </source>
</evidence>
<feature type="transmembrane region" description="Helical" evidence="1">
    <location>
        <begin position="35"/>
        <end position="57"/>
    </location>
</feature>
<dbReference type="Proteomes" id="UP000295765">
    <property type="component" value="Unassembled WGS sequence"/>
</dbReference>
<comment type="caution">
    <text evidence="2">The sequence shown here is derived from an EMBL/GenBank/DDBJ whole genome shotgun (WGS) entry which is preliminary data.</text>
</comment>
<gene>
    <name evidence="2" type="ORF">EV699_12633</name>
</gene>
<keyword evidence="1" id="KW-1133">Transmembrane helix</keyword>
<accession>A0A4R2KWV7</accession>
<dbReference type="RefSeq" id="WP_132545452.1">
    <property type="nucleotide sequence ID" value="NZ_SLWY01000026.1"/>
</dbReference>
<organism evidence="2 3">
    <name type="scientific">Plasticicumulans lactativorans</name>
    <dbReference type="NCBI Taxonomy" id="1133106"/>
    <lineage>
        <taxon>Bacteria</taxon>
        <taxon>Pseudomonadati</taxon>
        <taxon>Pseudomonadota</taxon>
        <taxon>Gammaproteobacteria</taxon>
        <taxon>Candidatus Competibacteraceae</taxon>
        <taxon>Plasticicumulans</taxon>
    </lineage>
</organism>
<feature type="transmembrane region" description="Helical" evidence="1">
    <location>
        <begin position="77"/>
        <end position="98"/>
    </location>
</feature>
<keyword evidence="3" id="KW-1185">Reference proteome</keyword>
<protein>
    <submittedName>
        <fullName evidence="2">Uncharacterized protein</fullName>
    </submittedName>
</protein>
<keyword evidence="1" id="KW-0472">Membrane</keyword>
<sequence length="109" mass="11067">MAISINASSPVSTVASTPATSAAAKRVGKSGSDAVSYYGFITAIVAAVVMGALRLIAGVFDGAEFAALQEFLDTATGVAAVVLVASLYLVAIVARLSIAPHHERAMRED</sequence>
<reference evidence="2 3" key="1">
    <citation type="submission" date="2019-03" db="EMBL/GenBank/DDBJ databases">
        <title>Genomic Encyclopedia of Type Strains, Phase IV (KMG-IV): sequencing the most valuable type-strain genomes for metagenomic binning, comparative biology and taxonomic classification.</title>
        <authorList>
            <person name="Goeker M."/>
        </authorList>
    </citation>
    <scope>NUCLEOTIDE SEQUENCE [LARGE SCALE GENOMIC DNA]</scope>
    <source>
        <strain evidence="2 3">DSM 25287</strain>
    </source>
</reference>
<proteinExistence type="predicted"/>
<dbReference type="AlphaFoldDB" id="A0A4R2KWV7"/>